<name>A0ABR1TLX6_9PEZI</name>
<feature type="region of interest" description="Disordered" evidence="1">
    <location>
        <begin position="125"/>
        <end position="191"/>
    </location>
</feature>
<comment type="caution">
    <text evidence="2">The sequence shown here is derived from an EMBL/GenBank/DDBJ whole genome shotgun (WGS) entry which is preliminary data.</text>
</comment>
<keyword evidence="3" id="KW-1185">Reference proteome</keyword>
<feature type="region of interest" description="Disordered" evidence="1">
    <location>
        <begin position="87"/>
        <end position="112"/>
    </location>
</feature>
<reference evidence="2 3" key="1">
    <citation type="submission" date="2023-01" db="EMBL/GenBank/DDBJ databases">
        <title>Analysis of 21 Apiospora genomes using comparative genomics revels a genus with tremendous synthesis potential of carbohydrate active enzymes and secondary metabolites.</title>
        <authorList>
            <person name="Sorensen T."/>
        </authorList>
    </citation>
    <scope>NUCLEOTIDE SEQUENCE [LARGE SCALE GENOMIC DNA]</scope>
    <source>
        <strain evidence="2 3">CBS 83171</strain>
    </source>
</reference>
<dbReference type="Proteomes" id="UP001446871">
    <property type="component" value="Unassembled WGS sequence"/>
</dbReference>
<gene>
    <name evidence="2" type="ORF">PG996_014762</name>
</gene>
<evidence type="ECO:0000313" key="3">
    <source>
        <dbReference type="Proteomes" id="UP001446871"/>
    </source>
</evidence>
<organism evidence="2 3">
    <name type="scientific">Apiospora saccharicola</name>
    <dbReference type="NCBI Taxonomy" id="335842"/>
    <lineage>
        <taxon>Eukaryota</taxon>
        <taxon>Fungi</taxon>
        <taxon>Dikarya</taxon>
        <taxon>Ascomycota</taxon>
        <taxon>Pezizomycotina</taxon>
        <taxon>Sordariomycetes</taxon>
        <taxon>Xylariomycetidae</taxon>
        <taxon>Amphisphaeriales</taxon>
        <taxon>Apiosporaceae</taxon>
        <taxon>Apiospora</taxon>
    </lineage>
</organism>
<evidence type="ECO:0000313" key="2">
    <source>
        <dbReference type="EMBL" id="KAK8046698.1"/>
    </source>
</evidence>
<accession>A0ABR1TLX6</accession>
<feature type="compositionally biased region" description="Basic and acidic residues" evidence="1">
    <location>
        <begin position="170"/>
        <end position="191"/>
    </location>
</feature>
<feature type="compositionally biased region" description="Basic and acidic residues" evidence="1">
    <location>
        <begin position="437"/>
        <end position="482"/>
    </location>
</feature>
<feature type="compositionally biased region" description="Pro residues" evidence="1">
    <location>
        <begin position="130"/>
        <end position="143"/>
    </location>
</feature>
<feature type="compositionally biased region" description="Pro residues" evidence="1">
    <location>
        <begin position="321"/>
        <end position="332"/>
    </location>
</feature>
<feature type="compositionally biased region" description="Low complexity" evidence="1">
    <location>
        <begin position="357"/>
        <end position="397"/>
    </location>
</feature>
<evidence type="ECO:0000256" key="1">
    <source>
        <dbReference type="SAM" id="MobiDB-lite"/>
    </source>
</evidence>
<sequence length="497" mass="53864">MADVEEEHSPISLSPVKTTCAPTPVLPELDFVLGPDDFSAILDLVDQSKLVLVAEEPGIATGADMMDDLVQDETVDLDELCSILQTSPHRGSAASMDDEDQLESSLPESPTIPPAMMIQQFAEPADCPALPGPPPSRPPPKEPMSPIKDHGHPSDSISPLRLPHTGFVRHGRDAGSPDSPRKEYGLLGKREGDVFPSQLHLPILPPQVSASPSTPKREPLMIQMPALPPHLRVAASSPESSEIEDSQHSELDPEPTGYPSPLIIKKRGKRTPTSAKKPSLGKIAEENEDEKYEEDEYDSILAQIKPRVDKGKGKEVAKLTPPHPGRLPPSPPGMSHLEASPGDSTIQSITPVEVVASSTPRSSSSSVYSTASISNPGSPSPHPSSSSITSSTAGSSSRPRRPRVPIPTNKQPLKTFEQPMRGPTPWLFTTEVDAGEEGERLRQKTLRARREAEERERVRKEKKAAEKEKKAAEKAVEKEQKLAKKTSKGSLWGLRKE</sequence>
<proteinExistence type="predicted"/>
<feature type="compositionally biased region" description="Basic and acidic residues" evidence="1">
    <location>
        <begin position="306"/>
        <end position="317"/>
    </location>
</feature>
<feature type="compositionally biased region" description="Acidic residues" evidence="1">
    <location>
        <begin position="286"/>
        <end position="298"/>
    </location>
</feature>
<dbReference type="EMBL" id="JAQQWM010000009">
    <property type="protein sequence ID" value="KAK8046698.1"/>
    <property type="molecule type" value="Genomic_DNA"/>
</dbReference>
<protein>
    <submittedName>
        <fullName evidence="2">Uncharacterized protein</fullName>
    </submittedName>
</protein>
<feature type="region of interest" description="Disordered" evidence="1">
    <location>
        <begin position="223"/>
        <end position="497"/>
    </location>
</feature>